<dbReference type="InterPro" id="IPR017938">
    <property type="entry name" value="Riboflavin_synthase-like_b-brl"/>
</dbReference>
<dbReference type="InterPro" id="IPR008333">
    <property type="entry name" value="Cbr1-like_FAD-bd_dom"/>
</dbReference>
<dbReference type="SUPFAM" id="SSF63380">
    <property type="entry name" value="Riboflavin synthase domain-like"/>
    <property type="match status" value="1"/>
</dbReference>
<dbReference type="PANTHER" id="PTHR47354:SF3">
    <property type="entry name" value="OXIDOREDUCTASE-RELATED"/>
    <property type="match status" value="1"/>
</dbReference>
<dbReference type="Pfam" id="PF00970">
    <property type="entry name" value="FAD_binding_6"/>
    <property type="match status" value="1"/>
</dbReference>
<evidence type="ECO:0000313" key="2">
    <source>
        <dbReference type="EMBL" id="QIC70227.1"/>
    </source>
</evidence>
<dbReference type="CDD" id="cd06216">
    <property type="entry name" value="FNR_iron_sulfur_binding_2"/>
    <property type="match status" value="1"/>
</dbReference>
<dbReference type="Gene3D" id="3.10.20.30">
    <property type="match status" value="1"/>
</dbReference>
<dbReference type="EMBL" id="CP044455">
    <property type="protein sequence ID" value="QIC70227.1"/>
    <property type="molecule type" value="Genomic_DNA"/>
</dbReference>
<dbReference type="SUPFAM" id="SSF52343">
    <property type="entry name" value="Ferredoxin reductase-like, C-terminal NADP-linked domain"/>
    <property type="match status" value="1"/>
</dbReference>
<gene>
    <name evidence="2" type="ORF">FSC09_07285</name>
</gene>
<dbReference type="AlphaFoldDB" id="A0A6C0Y1Y9"/>
<accession>A0A6C0Y1Y9</accession>
<feature type="domain" description="FAD-binding FR-type" evidence="1">
    <location>
        <begin position="30"/>
        <end position="130"/>
    </location>
</feature>
<organism evidence="2 3">
    <name type="scientific">Acinetobacter indicus</name>
    <dbReference type="NCBI Taxonomy" id="756892"/>
    <lineage>
        <taxon>Bacteria</taxon>
        <taxon>Pseudomonadati</taxon>
        <taxon>Pseudomonadota</taxon>
        <taxon>Gammaproteobacteria</taxon>
        <taxon>Moraxellales</taxon>
        <taxon>Moraxellaceae</taxon>
        <taxon>Acinetobacter</taxon>
    </lineage>
</organism>
<proteinExistence type="predicted"/>
<dbReference type="GO" id="GO:0051536">
    <property type="term" value="F:iron-sulfur cluster binding"/>
    <property type="evidence" value="ECO:0007669"/>
    <property type="project" value="InterPro"/>
</dbReference>
<dbReference type="Pfam" id="PF00175">
    <property type="entry name" value="NAD_binding_1"/>
    <property type="match status" value="1"/>
</dbReference>
<dbReference type="Gene3D" id="2.40.30.10">
    <property type="entry name" value="Translation factors"/>
    <property type="match status" value="1"/>
</dbReference>
<dbReference type="CDD" id="cd00207">
    <property type="entry name" value="fer2"/>
    <property type="match status" value="1"/>
</dbReference>
<dbReference type="InterPro" id="IPR050415">
    <property type="entry name" value="MRET"/>
</dbReference>
<dbReference type="Pfam" id="PF00111">
    <property type="entry name" value="Fer2"/>
    <property type="match status" value="1"/>
</dbReference>
<dbReference type="PRINTS" id="PR00409">
    <property type="entry name" value="PHDIOXRDTASE"/>
</dbReference>
<dbReference type="InterPro" id="IPR001433">
    <property type="entry name" value="OxRdtase_FAD/NAD-bd"/>
</dbReference>
<dbReference type="InterPro" id="IPR039261">
    <property type="entry name" value="FNR_nucleotide-bd"/>
</dbReference>
<dbReference type="PROSITE" id="PS51384">
    <property type="entry name" value="FAD_FR"/>
    <property type="match status" value="1"/>
</dbReference>
<sequence length="340" mass="37958">MSTSVEYKPEWIREDFIDFIAEKINPVWALKKVKACVVEIQALSLDFYKIHLRPNQNFQAQRFQAGQSILVTLAMNGVRQQRSYSIVTLLDNGDVTLAIKRQGKMSNALTRLPAGAVVELSQPQGDFVLPAPVPPLCFIASGSGITAIYSLLQKAVVSSTQPIDLLYFTRDDAFHAEIKTLALMYPHFKYHHFNTVEQRQHLSLSLLQNTVEQLNERHIYACGSASMMQAAQQICQQLDLSEQFHSEYFQMTADETLEAQPVQFLRSQQDFQASSNLLDSAEAAGLRPAHGCRMGICNTCSCTKVSGSVRNLLTGEIDHNHNTQIKLCVTQAISPVVINL</sequence>
<dbReference type="PANTHER" id="PTHR47354">
    <property type="entry name" value="NADH OXIDOREDUCTASE HCR"/>
    <property type="match status" value="1"/>
</dbReference>
<dbReference type="Proteomes" id="UP000503440">
    <property type="component" value="Chromosome"/>
</dbReference>
<protein>
    <submittedName>
        <fullName evidence="2">Ferredoxin reductase</fullName>
    </submittedName>
</protein>
<reference evidence="2 3" key="1">
    <citation type="submission" date="2019-09" db="EMBL/GenBank/DDBJ databases">
        <title>Non-baumannii Acinetobacter spp. carrying blaNDM-1 isolated in China.</title>
        <authorList>
            <person name="Cui C."/>
            <person name="Chen C."/>
            <person name="Sun J."/>
            <person name="Liu Y."/>
        </authorList>
    </citation>
    <scope>NUCLEOTIDE SEQUENCE [LARGE SCALE GENOMIC DNA]</scope>
    <source>
        <strain evidence="2 3">B18</strain>
    </source>
</reference>
<dbReference type="InterPro" id="IPR017927">
    <property type="entry name" value="FAD-bd_FR_type"/>
</dbReference>
<name>A0A6C0Y1Y9_9GAMM</name>
<dbReference type="InterPro" id="IPR036010">
    <property type="entry name" value="2Fe-2S_ferredoxin-like_sf"/>
</dbReference>
<evidence type="ECO:0000259" key="1">
    <source>
        <dbReference type="PROSITE" id="PS51384"/>
    </source>
</evidence>
<dbReference type="InterPro" id="IPR001041">
    <property type="entry name" value="2Fe-2S_ferredoxin-type"/>
</dbReference>
<dbReference type="Gene3D" id="3.40.50.80">
    <property type="entry name" value="Nucleotide-binding domain of ferredoxin-NADP reductase (FNR) module"/>
    <property type="match status" value="1"/>
</dbReference>
<dbReference type="GO" id="GO:0016491">
    <property type="term" value="F:oxidoreductase activity"/>
    <property type="evidence" value="ECO:0007669"/>
    <property type="project" value="InterPro"/>
</dbReference>
<evidence type="ECO:0000313" key="3">
    <source>
        <dbReference type="Proteomes" id="UP000503440"/>
    </source>
</evidence>
<dbReference type="SUPFAM" id="SSF54292">
    <property type="entry name" value="2Fe-2S ferredoxin-like"/>
    <property type="match status" value="1"/>
</dbReference>
<dbReference type="InterPro" id="IPR012675">
    <property type="entry name" value="Beta-grasp_dom_sf"/>
</dbReference>
<dbReference type="RefSeq" id="WP_163145798.1">
    <property type="nucleotide sequence ID" value="NZ_CP044455.1"/>
</dbReference>